<name>A0A377ZFB6_KLEPN</name>
<dbReference type="InterPro" id="IPR051446">
    <property type="entry name" value="HTH_trans_reg/aminotransferase"/>
</dbReference>
<evidence type="ECO:0000256" key="6">
    <source>
        <dbReference type="SAM" id="MobiDB-lite"/>
    </source>
</evidence>
<dbReference type="SUPFAM" id="SSF46785">
    <property type="entry name" value="Winged helix' DNA-binding domain"/>
    <property type="match status" value="1"/>
</dbReference>
<evidence type="ECO:0000259" key="7">
    <source>
        <dbReference type="PROSITE" id="PS50949"/>
    </source>
</evidence>
<keyword evidence="4" id="KW-0238">DNA-binding</keyword>
<evidence type="ECO:0000256" key="4">
    <source>
        <dbReference type="ARBA" id="ARBA00023125"/>
    </source>
</evidence>
<proteinExistence type="inferred from homology"/>
<dbReference type="PROSITE" id="PS50949">
    <property type="entry name" value="HTH_GNTR"/>
    <property type="match status" value="1"/>
</dbReference>
<comment type="similarity">
    <text evidence="1">In the C-terminal section; belongs to the class-I pyridoxal-phosphate-dependent aminotransferase family.</text>
</comment>
<feature type="domain" description="HTH gntR-type" evidence="7">
    <location>
        <begin position="25"/>
        <end position="93"/>
    </location>
</feature>
<sequence>MSARRFGTQSLVRLLGNWQETSSRTPLWRQLAEALRLLILDGRLTLQTRLPGERELAAALNVSRTTIASALGQLREEGFLYSRQGSGSRIVLPERPADLPLPAGISSTLNLSTAALSAGPEVHQAFQHAMTLLPPYLAQTGYDQQGLPVLREAIARRYSERGLPTRPDEVMVVNGALSAFALILRLFTGPGDRVVIDAPTYPMAISAIQGASCRPVGVALPQQGWDCDGLAATIAQTAPRLAWLMPDFHKPHRTLYGCPHPPAGRGHRHQDANNAGNRRDHGRPLV</sequence>
<dbReference type="GO" id="GO:0003700">
    <property type="term" value="F:DNA-binding transcription factor activity"/>
    <property type="evidence" value="ECO:0007669"/>
    <property type="project" value="InterPro"/>
</dbReference>
<dbReference type="SMART" id="SM00345">
    <property type="entry name" value="HTH_GNTR"/>
    <property type="match status" value="1"/>
</dbReference>
<evidence type="ECO:0000256" key="5">
    <source>
        <dbReference type="ARBA" id="ARBA00023163"/>
    </source>
</evidence>
<dbReference type="InterPro" id="IPR004839">
    <property type="entry name" value="Aminotransferase_I/II_large"/>
</dbReference>
<dbReference type="Gene3D" id="1.10.10.10">
    <property type="entry name" value="Winged helix-like DNA-binding domain superfamily/Winged helix DNA-binding domain"/>
    <property type="match status" value="1"/>
</dbReference>
<evidence type="ECO:0000313" key="8">
    <source>
        <dbReference type="EMBL" id="STU68538.1"/>
    </source>
</evidence>
<dbReference type="PRINTS" id="PR00035">
    <property type="entry name" value="HTHGNTR"/>
</dbReference>
<evidence type="ECO:0000256" key="2">
    <source>
        <dbReference type="ARBA" id="ARBA00022898"/>
    </source>
</evidence>
<dbReference type="PANTHER" id="PTHR46577:SF1">
    <property type="entry name" value="HTH-TYPE TRANSCRIPTIONAL REGULATORY PROTEIN GABR"/>
    <property type="match status" value="1"/>
</dbReference>
<accession>A0A377ZFB6</accession>
<dbReference type="SUPFAM" id="SSF53383">
    <property type="entry name" value="PLP-dependent transferases"/>
    <property type="match status" value="1"/>
</dbReference>
<keyword evidence="5" id="KW-0804">Transcription</keyword>
<keyword evidence="3" id="KW-0805">Transcription regulation</keyword>
<protein>
    <submittedName>
        <fullName evidence="8">GntR family transcriptional regulator</fullName>
    </submittedName>
</protein>
<feature type="compositionally biased region" description="Basic and acidic residues" evidence="6">
    <location>
        <begin position="277"/>
        <end position="286"/>
    </location>
</feature>
<feature type="region of interest" description="Disordered" evidence="6">
    <location>
        <begin position="256"/>
        <end position="286"/>
    </location>
</feature>
<dbReference type="InterPro" id="IPR000524">
    <property type="entry name" value="Tscrpt_reg_HTH_GntR"/>
</dbReference>
<evidence type="ECO:0000256" key="3">
    <source>
        <dbReference type="ARBA" id="ARBA00023015"/>
    </source>
</evidence>
<dbReference type="InterPro" id="IPR015424">
    <property type="entry name" value="PyrdxlP-dep_Trfase"/>
</dbReference>
<dbReference type="Gene3D" id="3.40.640.10">
    <property type="entry name" value="Type I PLP-dependent aspartate aminotransferase-like (Major domain)"/>
    <property type="match status" value="1"/>
</dbReference>
<gene>
    <name evidence="8" type="primary">ydcR_2</name>
    <name evidence="8" type="ORF">NCTC204_00302</name>
</gene>
<dbReference type="Pfam" id="PF00155">
    <property type="entry name" value="Aminotran_1_2"/>
    <property type="match status" value="1"/>
</dbReference>
<dbReference type="GO" id="GO:0003677">
    <property type="term" value="F:DNA binding"/>
    <property type="evidence" value="ECO:0007669"/>
    <property type="project" value="UniProtKB-KW"/>
</dbReference>
<dbReference type="CDD" id="cd07377">
    <property type="entry name" value="WHTH_GntR"/>
    <property type="match status" value="1"/>
</dbReference>
<dbReference type="AlphaFoldDB" id="A0A377ZFB6"/>
<dbReference type="InterPro" id="IPR015421">
    <property type="entry name" value="PyrdxlP-dep_Trfase_major"/>
</dbReference>
<reference evidence="8 9" key="1">
    <citation type="submission" date="2018-06" db="EMBL/GenBank/DDBJ databases">
        <authorList>
            <consortium name="Pathogen Informatics"/>
            <person name="Doyle S."/>
        </authorList>
    </citation>
    <scope>NUCLEOTIDE SEQUENCE [LARGE SCALE GENOMIC DNA]</scope>
    <source>
        <strain evidence="8 9">NCTC204</strain>
    </source>
</reference>
<dbReference type="Proteomes" id="UP000255192">
    <property type="component" value="Unassembled WGS sequence"/>
</dbReference>
<dbReference type="InterPro" id="IPR036388">
    <property type="entry name" value="WH-like_DNA-bd_sf"/>
</dbReference>
<dbReference type="Pfam" id="PF00392">
    <property type="entry name" value="GntR"/>
    <property type="match status" value="1"/>
</dbReference>
<dbReference type="PANTHER" id="PTHR46577">
    <property type="entry name" value="HTH-TYPE TRANSCRIPTIONAL REGULATORY PROTEIN GABR"/>
    <property type="match status" value="1"/>
</dbReference>
<evidence type="ECO:0000313" key="9">
    <source>
        <dbReference type="Proteomes" id="UP000255192"/>
    </source>
</evidence>
<organism evidence="8 9">
    <name type="scientific">Klebsiella pneumoniae</name>
    <dbReference type="NCBI Taxonomy" id="573"/>
    <lineage>
        <taxon>Bacteria</taxon>
        <taxon>Pseudomonadati</taxon>
        <taxon>Pseudomonadota</taxon>
        <taxon>Gammaproteobacteria</taxon>
        <taxon>Enterobacterales</taxon>
        <taxon>Enterobacteriaceae</taxon>
        <taxon>Klebsiella/Raoultella group</taxon>
        <taxon>Klebsiella</taxon>
        <taxon>Klebsiella pneumoniae complex</taxon>
    </lineage>
</organism>
<dbReference type="EMBL" id="UGMD01000002">
    <property type="protein sequence ID" value="STU68538.1"/>
    <property type="molecule type" value="Genomic_DNA"/>
</dbReference>
<dbReference type="InterPro" id="IPR036390">
    <property type="entry name" value="WH_DNA-bd_sf"/>
</dbReference>
<keyword evidence="2" id="KW-0663">Pyridoxal phosphate</keyword>
<evidence type="ECO:0000256" key="1">
    <source>
        <dbReference type="ARBA" id="ARBA00005384"/>
    </source>
</evidence>
<dbReference type="GO" id="GO:0030170">
    <property type="term" value="F:pyridoxal phosphate binding"/>
    <property type="evidence" value="ECO:0007669"/>
    <property type="project" value="InterPro"/>
</dbReference>